<organism evidence="2">
    <name type="scientific">Brassica napus</name>
    <name type="common">Rape</name>
    <dbReference type="NCBI Taxonomy" id="3708"/>
    <lineage>
        <taxon>Eukaryota</taxon>
        <taxon>Viridiplantae</taxon>
        <taxon>Streptophyta</taxon>
        <taxon>Embryophyta</taxon>
        <taxon>Tracheophyta</taxon>
        <taxon>Spermatophyta</taxon>
        <taxon>Magnoliopsida</taxon>
        <taxon>eudicotyledons</taxon>
        <taxon>Gunneridae</taxon>
        <taxon>Pentapetalae</taxon>
        <taxon>rosids</taxon>
        <taxon>malvids</taxon>
        <taxon>Brassicales</taxon>
        <taxon>Brassicaceae</taxon>
        <taxon>Brassiceae</taxon>
        <taxon>Brassica</taxon>
    </lineage>
</organism>
<evidence type="ECO:0000256" key="1">
    <source>
        <dbReference type="SAM" id="MobiDB-lite"/>
    </source>
</evidence>
<dbReference type="Proteomes" id="UP001295469">
    <property type="component" value="Chromosome C05"/>
</dbReference>
<accession>A0A816KW15</accession>
<evidence type="ECO:0000313" key="2">
    <source>
        <dbReference type="EMBL" id="CAF1928024.1"/>
    </source>
</evidence>
<proteinExistence type="predicted"/>
<dbReference type="EMBL" id="HG994369">
    <property type="protein sequence ID" value="CAF1928024.1"/>
    <property type="molecule type" value="Genomic_DNA"/>
</dbReference>
<feature type="region of interest" description="Disordered" evidence="1">
    <location>
        <begin position="36"/>
        <end position="56"/>
    </location>
</feature>
<protein>
    <submittedName>
        <fullName evidence="2">(rape) hypothetical protein</fullName>
    </submittedName>
</protein>
<feature type="compositionally biased region" description="Low complexity" evidence="1">
    <location>
        <begin position="40"/>
        <end position="52"/>
    </location>
</feature>
<dbReference type="AlphaFoldDB" id="A0A816KW15"/>
<reference evidence="2" key="1">
    <citation type="submission" date="2021-01" db="EMBL/GenBank/DDBJ databases">
        <authorList>
            <consortium name="Genoscope - CEA"/>
            <person name="William W."/>
        </authorList>
    </citation>
    <scope>NUCLEOTIDE SEQUENCE</scope>
</reference>
<name>A0A816KW15_BRANA</name>
<sequence length="91" mass="10140">METEAGTRKRKRTYVSAEARFFEKLGNGVLEARFRKLPQGSDSDSGSEAGSGRPMKLPCNVVYDIKIAVEKFSNNFTYIISCTMFSGLIFS</sequence>
<gene>
    <name evidence="2" type="ORF">DARMORV10_C05P23550.1</name>
</gene>